<protein>
    <submittedName>
        <fullName evidence="1">Uncharacterized protein</fullName>
    </submittedName>
</protein>
<proteinExistence type="predicted"/>
<gene>
    <name evidence="1" type="ORF">Glove_67g54</name>
</gene>
<evidence type="ECO:0000313" key="1">
    <source>
        <dbReference type="EMBL" id="RHZ85295.1"/>
    </source>
</evidence>
<comment type="caution">
    <text evidence="1">The sequence shown here is derived from an EMBL/GenBank/DDBJ whole genome shotgun (WGS) entry which is preliminary data.</text>
</comment>
<dbReference type="Proteomes" id="UP000266861">
    <property type="component" value="Unassembled WGS sequence"/>
</dbReference>
<name>A0A397JAB7_9GLOM</name>
<organism evidence="1 2">
    <name type="scientific">Diversispora epigaea</name>
    <dbReference type="NCBI Taxonomy" id="1348612"/>
    <lineage>
        <taxon>Eukaryota</taxon>
        <taxon>Fungi</taxon>
        <taxon>Fungi incertae sedis</taxon>
        <taxon>Mucoromycota</taxon>
        <taxon>Glomeromycotina</taxon>
        <taxon>Glomeromycetes</taxon>
        <taxon>Diversisporales</taxon>
        <taxon>Diversisporaceae</taxon>
        <taxon>Diversispora</taxon>
    </lineage>
</organism>
<reference evidence="1 2" key="1">
    <citation type="submission" date="2018-08" db="EMBL/GenBank/DDBJ databases">
        <title>Genome and evolution of the arbuscular mycorrhizal fungus Diversispora epigaea (formerly Glomus versiforme) and its bacterial endosymbionts.</title>
        <authorList>
            <person name="Sun X."/>
            <person name="Fei Z."/>
            <person name="Harrison M."/>
        </authorList>
    </citation>
    <scope>NUCLEOTIDE SEQUENCE [LARGE SCALE GENOMIC DNA]</scope>
    <source>
        <strain evidence="1 2">IT104</strain>
    </source>
</reference>
<evidence type="ECO:0000313" key="2">
    <source>
        <dbReference type="Proteomes" id="UP000266861"/>
    </source>
</evidence>
<dbReference type="EMBL" id="PQFF01000064">
    <property type="protein sequence ID" value="RHZ85295.1"/>
    <property type="molecule type" value="Genomic_DNA"/>
</dbReference>
<accession>A0A397JAB7</accession>
<sequence>MSNVAAIIKQRKPKLIIHELRIAERPDVGFSGYLSLQIHGEKEKSIHHHHFLFFSSLSINNVSKGRTWIIGLDKIEIVNFKPLQEYINKKLLTKEVVRCNQVLIVIINLSAQYKFDVNNV</sequence>
<dbReference type="AlphaFoldDB" id="A0A397JAB7"/>
<keyword evidence="2" id="KW-1185">Reference proteome</keyword>